<feature type="signal peptide" evidence="1">
    <location>
        <begin position="1"/>
        <end position="26"/>
    </location>
</feature>
<dbReference type="AlphaFoldDB" id="A0A939DLT3"/>
<gene>
    <name evidence="3" type="ORF">J0A66_07725</name>
</gene>
<dbReference type="Pfam" id="PF07589">
    <property type="entry name" value="PEP-CTERM"/>
    <property type="match status" value="1"/>
</dbReference>
<keyword evidence="1" id="KW-0732">Signal</keyword>
<reference evidence="3" key="1">
    <citation type="submission" date="2021-03" db="EMBL/GenBank/DDBJ databases">
        <title>novel species isolated from a fishpond in China.</title>
        <authorList>
            <person name="Lu H."/>
            <person name="Cai Z."/>
        </authorList>
    </citation>
    <scope>NUCLEOTIDE SEQUENCE</scope>
    <source>
        <strain evidence="3">JCM 30855</strain>
    </source>
</reference>
<accession>A0A939DLT3</accession>
<comment type="caution">
    <text evidence="3">The sequence shown here is derived from an EMBL/GenBank/DDBJ whole genome shotgun (WGS) entry which is preliminary data.</text>
</comment>
<feature type="domain" description="Ice-binding protein C-terminal" evidence="2">
    <location>
        <begin position="216"/>
        <end position="236"/>
    </location>
</feature>
<keyword evidence="4" id="KW-1185">Reference proteome</keyword>
<evidence type="ECO:0000313" key="3">
    <source>
        <dbReference type="EMBL" id="MBN7825109.1"/>
    </source>
</evidence>
<proteinExistence type="predicted"/>
<dbReference type="Proteomes" id="UP000664654">
    <property type="component" value="Unassembled WGS sequence"/>
</dbReference>
<feature type="chain" id="PRO_5037165836" evidence="1">
    <location>
        <begin position="27"/>
        <end position="239"/>
    </location>
</feature>
<sequence>MLYRRVRNLASVVAAGALLVTFSSNATLINPGFEEGSLSGWSSSGSVSVTSSANLDAGTVSPFEGSFMAELVSAATSASELAAIMGVSEATLEATNAGVNATNGSLLYQSTSAQAGDSFTFNWNFVEQDYLPYDDWAFYGIRLGNGATELFKFASLGTVGPGNGSTINGWEALTVNIDVTGDYTFYFGIVNALDTSLDSRLFIDGITGTGTLDPNPVPAPATIALLGLGLLAMRLRNAR</sequence>
<protein>
    <submittedName>
        <fullName evidence="3">PEP-CTERM sorting domain-containing protein</fullName>
    </submittedName>
</protein>
<dbReference type="EMBL" id="JAFKCV010000003">
    <property type="protein sequence ID" value="MBN7825109.1"/>
    <property type="molecule type" value="Genomic_DNA"/>
</dbReference>
<evidence type="ECO:0000313" key="4">
    <source>
        <dbReference type="Proteomes" id="UP000664654"/>
    </source>
</evidence>
<evidence type="ECO:0000256" key="1">
    <source>
        <dbReference type="SAM" id="SignalP"/>
    </source>
</evidence>
<dbReference type="RefSeq" id="WP_206573211.1">
    <property type="nucleotide sequence ID" value="NZ_JAFKCV010000003.1"/>
</dbReference>
<name>A0A939DLT3_9ALTE</name>
<organism evidence="3 4">
    <name type="scientific">Bowmanella dokdonensis</name>
    <dbReference type="NCBI Taxonomy" id="751969"/>
    <lineage>
        <taxon>Bacteria</taxon>
        <taxon>Pseudomonadati</taxon>
        <taxon>Pseudomonadota</taxon>
        <taxon>Gammaproteobacteria</taxon>
        <taxon>Alteromonadales</taxon>
        <taxon>Alteromonadaceae</taxon>
        <taxon>Bowmanella</taxon>
    </lineage>
</organism>
<dbReference type="InterPro" id="IPR013424">
    <property type="entry name" value="Ice-binding_C"/>
</dbReference>
<evidence type="ECO:0000259" key="2">
    <source>
        <dbReference type="Pfam" id="PF07589"/>
    </source>
</evidence>
<dbReference type="NCBIfam" id="TIGR02595">
    <property type="entry name" value="PEP_CTERM"/>
    <property type="match status" value="1"/>
</dbReference>